<dbReference type="GO" id="GO:0004789">
    <property type="term" value="F:thiamine-phosphate diphosphorylase activity"/>
    <property type="evidence" value="ECO:0007669"/>
    <property type="project" value="TreeGrafter"/>
</dbReference>
<dbReference type="GO" id="GO:0009228">
    <property type="term" value="P:thiamine biosynthetic process"/>
    <property type="evidence" value="ECO:0007669"/>
    <property type="project" value="UniProtKB-KW"/>
</dbReference>
<gene>
    <name evidence="5" type="ORF">K8U72_04355</name>
</gene>
<accession>A0A921GFM1</accession>
<evidence type="ECO:0000259" key="4">
    <source>
        <dbReference type="Pfam" id="PF02581"/>
    </source>
</evidence>
<feature type="domain" description="Thiamine phosphate synthase/TenI" evidence="4">
    <location>
        <begin position="15"/>
        <end position="183"/>
    </location>
</feature>
<sequence>MGSLFDGSFLRVAMTDRCRCARPLPEQVARVAGAYDALIMREKDLDDGAYAALAREVMAACDRAGVAFIAHGHVLAAREAGASRLHLPLPALGRVGRPEGFALVGTNVHEVDEVAVAEGLGADYLVASPVFAPSCKPLPGRGVAFLEQVIAAAHVPVLALGGITDATEPAVRAAGAAGAVRMSDAMA</sequence>
<comment type="pathway">
    <text evidence="2">Cofactor biosynthesis; thiamine diphosphate biosynthesis.</text>
</comment>
<name>A0A921GFM1_9ACTN</name>
<evidence type="ECO:0000256" key="2">
    <source>
        <dbReference type="ARBA" id="ARBA00004948"/>
    </source>
</evidence>
<evidence type="ECO:0000313" key="5">
    <source>
        <dbReference type="EMBL" id="HJF44999.1"/>
    </source>
</evidence>
<dbReference type="CDD" id="cd00564">
    <property type="entry name" value="TMP_TenI"/>
    <property type="match status" value="1"/>
</dbReference>
<dbReference type="Proteomes" id="UP000697330">
    <property type="component" value="Unassembled WGS sequence"/>
</dbReference>
<evidence type="ECO:0000256" key="3">
    <source>
        <dbReference type="ARBA" id="ARBA00022977"/>
    </source>
</evidence>
<reference evidence="5" key="2">
    <citation type="submission" date="2021-09" db="EMBL/GenBank/DDBJ databases">
        <authorList>
            <person name="Gilroy R."/>
        </authorList>
    </citation>
    <scope>NUCLEOTIDE SEQUENCE</scope>
    <source>
        <strain evidence="5">CHK124-7917</strain>
    </source>
</reference>
<comment type="function">
    <text evidence="1">Condenses 4-methyl-5-(beta-hydroxyethyl)thiazole monophosphate (THZ-P) and 2-methyl-4-amino-5-hydroxymethyl pyrimidine pyrophosphate (HMP-PP) to form thiamine monophosphate (TMP).</text>
</comment>
<comment type="caution">
    <text evidence="5">The sequence shown here is derived from an EMBL/GenBank/DDBJ whole genome shotgun (WGS) entry which is preliminary data.</text>
</comment>
<dbReference type="InterPro" id="IPR013785">
    <property type="entry name" value="Aldolase_TIM"/>
</dbReference>
<protein>
    <submittedName>
        <fullName evidence="5">Thiamine phosphate synthase</fullName>
    </submittedName>
</protein>
<dbReference type="InterPro" id="IPR036206">
    <property type="entry name" value="ThiamineP_synth_sf"/>
</dbReference>
<proteinExistence type="predicted"/>
<dbReference type="PANTHER" id="PTHR20857:SF15">
    <property type="entry name" value="THIAMINE-PHOSPHATE SYNTHASE"/>
    <property type="match status" value="1"/>
</dbReference>
<dbReference type="Gene3D" id="3.20.20.70">
    <property type="entry name" value="Aldolase class I"/>
    <property type="match status" value="1"/>
</dbReference>
<dbReference type="GO" id="GO:0005737">
    <property type="term" value="C:cytoplasm"/>
    <property type="evidence" value="ECO:0007669"/>
    <property type="project" value="TreeGrafter"/>
</dbReference>
<dbReference type="EMBL" id="DYWQ01000066">
    <property type="protein sequence ID" value="HJF44999.1"/>
    <property type="molecule type" value="Genomic_DNA"/>
</dbReference>
<keyword evidence="3" id="KW-0784">Thiamine biosynthesis</keyword>
<dbReference type="InterPro" id="IPR022998">
    <property type="entry name" value="ThiamineP_synth_TenI"/>
</dbReference>
<dbReference type="PANTHER" id="PTHR20857">
    <property type="entry name" value="THIAMINE-PHOSPHATE PYROPHOSPHORYLASE"/>
    <property type="match status" value="1"/>
</dbReference>
<dbReference type="SUPFAM" id="SSF51391">
    <property type="entry name" value="Thiamin phosphate synthase"/>
    <property type="match status" value="1"/>
</dbReference>
<evidence type="ECO:0000256" key="1">
    <source>
        <dbReference type="ARBA" id="ARBA00003814"/>
    </source>
</evidence>
<evidence type="ECO:0000313" key="6">
    <source>
        <dbReference type="Proteomes" id="UP000697330"/>
    </source>
</evidence>
<organism evidence="5 6">
    <name type="scientific">Thermophilibacter provencensis</name>
    <dbReference type="NCBI Taxonomy" id="1852386"/>
    <lineage>
        <taxon>Bacteria</taxon>
        <taxon>Bacillati</taxon>
        <taxon>Actinomycetota</taxon>
        <taxon>Coriobacteriia</taxon>
        <taxon>Coriobacteriales</taxon>
        <taxon>Atopobiaceae</taxon>
        <taxon>Thermophilibacter</taxon>
    </lineage>
</organism>
<reference evidence="5" key="1">
    <citation type="journal article" date="2021" name="PeerJ">
        <title>Extensive microbial diversity within the chicken gut microbiome revealed by metagenomics and culture.</title>
        <authorList>
            <person name="Gilroy R."/>
            <person name="Ravi A."/>
            <person name="Getino M."/>
            <person name="Pursley I."/>
            <person name="Horton D.L."/>
            <person name="Alikhan N.F."/>
            <person name="Baker D."/>
            <person name="Gharbi K."/>
            <person name="Hall N."/>
            <person name="Watson M."/>
            <person name="Adriaenssens E.M."/>
            <person name="Foster-Nyarko E."/>
            <person name="Jarju S."/>
            <person name="Secka A."/>
            <person name="Antonio M."/>
            <person name="Oren A."/>
            <person name="Chaudhuri R.R."/>
            <person name="La Ragione R."/>
            <person name="Hildebrand F."/>
            <person name="Pallen M.J."/>
        </authorList>
    </citation>
    <scope>NUCLEOTIDE SEQUENCE</scope>
    <source>
        <strain evidence="5">CHK124-7917</strain>
    </source>
</reference>
<dbReference type="OrthoDB" id="3191080at2"/>
<dbReference type="RefSeq" id="WP_075280700.1">
    <property type="nucleotide sequence ID" value="NZ_CALUGK010000020.1"/>
</dbReference>
<dbReference type="Pfam" id="PF02581">
    <property type="entry name" value="TMP-TENI"/>
    <property type="match status" value="1"/>
</dbReference>
<dbReference type="AlphaFoldDB" id="A0A921GFM1"/>